<accession>A0AAN8TB72</accession>
<keyword evidence="2" id="KW-1185">Reference proteome</keyword>
<dbReference type="AlphaFoldDB" id="A0AAN8TB72"/>
<protein>
    <submittedName>
        <fullName evidence="1">Uncharacterized protein</fullName>
    </submittedName>
</protein>
<comment type="caution">
    <text evidence="1">The sequence shown here is derived from an EMBL/GenBank/DDBJ whole genome shotgun (WGS) entry which is preliminary data.</text>
</comment>
<organism evidence="1 2">
    <name type="scientific">Solanum bulbocastanum</name>
    <name type="common">Wild potato</name>
    <dbReference type="NCBI Taxonomy" id="147425"/>
    <lineage>
        <taxon>Eukaryota</taxon>
        <taxon>Viridiplantae</taxon>
        <taxon>Streptophyta</taxon>
        <taxon>Embryophyta</taxon>
        <taxon>Tracheophyta</taxon>
        <taxon>Spermatophyta</taxon>
        <taxon>Magnoliopsida</taxon>
        <taxon>eudicotyledons</taxon>
        <taxon>Gunneridae</taxon>
        <taxon>Pentapetalae</taxon>
        <taxon>asterids</taxon>
        <taxon>lamiids</taxon>
        <taxon>Solanales</taxon>
        <taxon>Solanaceae</taxon>
        <taxon>Solanoideae</taxon>
        <taxon>Solaneae</taxon>
        <taxon>Solanum</taxon>
    </lineage>
</organism>
<proteinExistence type="predicted"/>
<evidence type="ECO:0000313" key="1">
    <source>
        <dbReference type="EMBL" id="KAK6784625.1"/>
    </source>
</evidence>
<name>A0AAN8TB72_SOLBU</name>
<evidence type="ECO:0000313" key="2">
    <source>
        <dbReference type="Proteomes" id="UP001371456"/>
    </source>
</evidence>
<reference evidence="1 2" key="1">
    <citation type="submission" date="2024-02" db="EMBL/GenBank/DDBJ databases">
        <title>de novo genome assembly of Solanum bulbocastanum strain 11H21.</title>
        <authorList>
            <person name="Hosaka A.J."/>
        </authorList>
    </citation>
    <scope>NUCLEOTIDE SEQUENCE [LARGE SCALE GENOMIC DNA]</scope>
    <source>
        <tissue evidence="1">Young leaves</tissue>
    </source>
</reference>
<dbReference type="Proteomes" id="UP001371456">
    <property type="component" value="Unassembled WGS sequence"/>
</dbReference>
<gene>
    <name evidence="1" type="ORF">RDI58_018080</name>
</gene>
<sequence>MDAQSPSKRFTRGIHLHGENIVEQPSFFLGLT</sequence>
<dbReference type="EMBL" id="JBANQN010000007">
    <property type="protein sequence ID" value="KAK6784625.1"/>
    <property type="molecule type" value="Genomic_DNA"/>
</dbReference>